<organism evidence="2 3">
    <name type="scientific">Panagrolaimus davidi</name>
    <dbReference type="NCBI Taxonomy" id="227884"/>
    <lineage>
        <taxon>Eukaryota</taxon>
        <taxon>Metazoa</taxon>
        <taxon>Ecdysozoa</taxon>
        <taxon>Nematoda</taxon>
        <taxon>Chromadorea</taxon>
        <taxon>Rhabditida</taxon>
        <taxon>Tylenchina</taxon>
        <taxon>Panagrolaimomorpha</taxon>
        <taxon>Panagrolaimoidea</taxon>
        <taxon>Panagrolaimidae</taxon>
        <taxon>Panagrolaimus</taxon>
    </lineage>
</organism>
<dbReference type="Gene3D" id="3.30.710.10">
    <property type="entry name" value="Potassium Channel Kv1.1, Chain A"/>
    <property type="match status" value="1"/>
</dbReference>
<sequence>MDNVMALVDLGEYYEVQLLKDKCDEFLTQNSTKIENVLKVYESLKVYSLENAMKKVMEFVAKNTVDILKSDEFLSAKKETIFDIAKMKNLTAKQEEVFEAICKWSEHNCPEDIPNKNEFLKNQLTDIIPLIDFSVMDFNFLNNFVGN</sequence>
<proteinExistence type="predicted"/>
<dbReference type="WBParaSite" id="PDA_v2.g4999.t1">
    <property type="protein sequence ID" value="PDA_v2.g4999.t1"/>
    <property type="gene ID" value="PDA_v2.g4999"/>
</dbReference>
<evidence type="ECO:0000259" key="1">
    <source>
        <dbReference type="SMART" id="SM00875"/>
    </source>
</evidence>
<protein>
    <submittedName>
        <fullName evidence="3">BACK domain-containing protein</fullName>
    </submittedName>
</protein>
<keyword evidence="2" id="KW-1185">Reference proteome</keyword>
<dbReference type="PANTHER" id="PTHR45774">
    <property type="entry name" value="BTB/POZ DOMAIN-CONTAINING"/>
    <property type="match status" value="1"/>
</dbReference>
<dbReference type="Gene3D" id="1.25.40.420">
    <property type="match status" value="1"/>
</dbReference>
<evidence type="ECO:0000313" key="3">
    <source>
        <dbReference type="WBParaSite" id="PDA_v2.g4999.t1"/>
    </source>
</evidence>
<dbReference type="SMART" id="SM00875">
    <property type="entry name" value="BACK"/>
    <property type="match status" value="1"/>
</dbReference>
<dbReference type="Pfam" id="PF07707">
    <property type="entry name" value="BACK"/>
    <property type="match status" value="1"/>
</dbReference>
<reference evidence="3" key="1">
    <citation type="submission" date="2022-11" db="UniProtKB">
        <authorList>
            <consortium name="WormBaseParasite"/>
        </authorList>
    </citation>
    <scope>IDENTIFICATION</scope>
</reference>
<feature type="domain" description="BACK" evidence="1">
    <location>
        <begin position="37"/>
        <end position="146"/>
    </location>
</feature>
<dbReference type="PANTHER" id="PTHR45774:SF3">
    <property type="entry name" value="BTB (POZ) DOMAIN-CONTAINING 2B-RELATED"/>
    <property type="match status" value="1"/>
</dbReference>
<dbReference type="InterPro" id="IPR011333">
    <property type="entry name" value="SKP1/BTB/POZ_sf"/>
</dbReference>
<dbReference type="Proteomes" id="UP000887578">
    <property type="component" value="Unplaced"/>
</dbReference>
<evidence type="ECO:0000313" key="2">
    <source>
        <dbReference type="Proteomes" id="UP000887578"/>
    </source>
</evidence>
<accession>A0A914QMY3</accession>
<dbReference type="InterPro" id="IPR011705">
    <property type="entry name" value="BACK"/>
</dbReference>
<dbReference type="AlphaFoldDB" id="A0A914QMY3"/>
<name>A0A914QMY3_9BILA</name>